<accession>X0VZ92</accession>
<feature type="non-terminal residue" evidence="1">
    <location>
        <position position="1"/>
    </location>
</feature>
<name>X0VZ92_9ZZZZ</name>
<dbReference type="InterPro" id="IPR016024">
    <property type="entry name" value="ARM-type_fold"/>
</dbReference>
<dbReference type="SMART" id="SM00567">
    <property type="entry name" value="EZ_HEAT"/>
    <property type="match status" value="2"/>
</dbReference>
<dbReference type="InterPro" id="IPR004155">
    <property type="entry name" value="PBS_lyase_HEAT"/>
</dbReference>
<proteinExistence type="predicted"/>
<gene>
    <name evidence="1" type="ORF">S01H1_50768</name>
</gene>
<reference evidence="1" key="1">
    <citation type="journal article" date="2014" name="Front. Microbiol.">
        <title>High frequency of phylogenetically diverse reductive dehalogenase-homologous genes in deep subseafloor sedimentary metagenomes.</title>
        <authorList>
            <person name="Kawai M."/>
            <person name="Futagami T."/>
            <person name="Toyoda A."/>
            <person name="Takaki Y."/>
            <person name="Nishi S."/>
            <person name="Hori S."/>
            <person name="Arai W."/>
            <person name="Tsubouchi T."/>
            <person name="Morono Y."/>
            <person name="Uchiyama I."/>
            <person name="Ito T."/>
            <person name="Fujiyama A."/>
            <person name="Inagaki F."/>
            <person name="Takami H."/>
        </authorList>
    </citation>
    <scope>NUCLEOTIDE SEQUENCE</scope>
    <source>
        <strain evidence="1">Expedition CK06-06</strain>
    </source>
</reference>
<organism evidence="1">
    <name type="scientific">marine sediment metagenome</name>
    <dbReference type="NCBI Taxonomy" id="412755"/>
    <lineage>
        <taxon>unclassified sequences</taxon>
        <taxon>metagenomes</taxon>
        <taxon>ecological metagenomes</taxon>
    </lineage>
</organism>
<dbReference type="Gene3D" id="1.25.10.10">
    <property type="entry name" value="Leucine-rich Repeat Variant"/>
    <property type="match status" value="1"/>
</dbReference>
<dbReference type="Pfam" id="PF13646">
    <property type="entry name" value="HEAT_2"/>
    <property type="match status" value="1"/>
</dbReference>
<dbReference type="AlphaFoldDB" id="X0VZ92"/>
<protein>
    <recommendedName>
        <fullName evidence="2">HEAT repeat domain-containing protein</fullName>
    </recommendedName>
</protein>
<dbReference type="InterPro" id="IPR011989">
    <property type="entry name" value="ARM-like"/>
</dbReference>
<evidence type="ECO:0008006" key="2">
    <source>
        <dbReference type="Google" id="ProtNLM"/>
    </source>
</evidence>
<dbReference type="SUPFAM" id="SSF48371">
    <property type="entry name" value="ARM repeat"/>
    <property type="match status" value="1"/>
</dbReference>
<feature type="non-terminal residue" evidence="1">
    <location>
        <position position="261"/>
    </location>
</feature>
<dbReference type="EMBL" id="BARS01032723">
    <property type="protein sequence ID" value="GAG17758.1"/>
    <property type="molecule type" value="Genomic_DNA"/>
</dbReference>
<comment type="caution">
    <text evidence="1">The sequence shown here is derived from an EMBL/GenBank/DDBJ whole genome shotgun (WGS) entry which is preliminary data.</text>
</comment>
<sequence length="261" mass="29782">NSPLPDSHWDVGDCAFEALNPLIETFSRLGDVRLIKPLGRILAIEIGYPAVSSAQKSAIKALGKIGGASAVEILTPFSEDRSNVEYFRIKAIETLGRLGDKRAVEPLVRSLKLFLNKNSTGLLKTVEALVKLGWKPSDDDPDSIRITYLLLTRKWDDLTKMGVHAYYQLSHIWDSMYKGEPYNLELDYEIKEKLEAFLEKIKPLYEAMLVEDELKRRDEHLKSVRKRFPKIEEFSKTPIVGVKEWSQALESNPSIYLKFAR</sequence>
<evidence type="ECO:0000313" key="1">
    <source>
        <dbReference type="EMBL" id="GAG17758.1"/>
    </source>
</evidence>